<dbReference type="AlphaFoldDB" id="A2DAV6"/>
<evidence type="ECO:0000313" key="3">
    <source>
        <dbReference type="Proteomes" id="UP000001542"/>
    </source>
</evidence>
<protein>
    <submittedName>
        <fullName evidence="2">Uncharacterized protein</fullName>
    </submittedName>
</protein>
<evidence type="ECO:0000313" key="2">
    <source>
        <dbReference type="EMBL" id="EAY22609.1"/>
    </source>
</evidence>
<reference evidence="2" key="2">
    <citation type="journal article" date="2007" name="Science">
        <title>Draft genome sequence of the sexually transmitted pathogen Trichomonas vaginalis.</title>
        <authorList>
            <person name="Carlton J.M."/>
            <person name="Hirt R.P."/>
            <person name="Silva J.C."/>
            <person name="Delcher A.L."/>
            <person name="Schatz M."/>
            <person name="Zhao Q."/>
            <person name="Wortman J.R."/>
            <person name="Bidwell S.L."/>
            <person name="Alsmark U.C.M."/>
            <person name="Besteiro S."/>
            <person name="Sicheritz-Ponten T."/>
            <person name="Noel C.J."/>
            <person name="Dacks J.B."/>
            <person name="Foster P.G."/>
            <person name="Simillion C."/>
            <person name="Van de Peer Y."/>
            <person name="Miranda-Saavedra D."/>
            <person name="Barton G.J."/>
            <person name="Westrop G.D."/>
            <person name="Mueller S."/>
            <person name="Dessi D."/>
            <person name="Fiori P.L."/>
            <person name="Ren Q."/>
            <person name="Paulsen I."/>
            <person name="Zhang H."/>
            <person name="Bastida-Corcuera F.D."/>
            <person name="Simoes-Barbosa A."/>
            <person name="Brown M.T."/>
            <person name="Hayes R.D."/>
            <person name="Mukherjee M."/>
            <person name="Okumura C.Y."/>
            <person name="Schneider R."/>
            <person name="Smith A.J."/>
            <person name="Vanacova S."/>
            <person name="Villalvazo M."/>
            <person name="Haas B.J."/>
            <person name="Pertea M."/>
            <person name="Feldblyum T.V."/>
            <person name="Utterback T.R."/>
            <person name="Shu C.L."/>
            <person name="Osoegawa K."/>
            <person name="de Jong P.J."/>
            <person name="Hrdy I."/>
            <person name="Horvathova L."/>
            <person name="Zubacova Z."/>
            <person name="Dolezal P."/>
            <person name="Malik S.B."/>
            <person name="Logsdon J.M. Jr."/>
            <person name="Henze K."/>
            <person name="Gupta A."/>
            <person name="Wang C.C."/>
            <person name="Dunne R.L."/>
            <person name="Upcroft J.A."/>
            <person name="Upcroft P."/>
            <person name="White O."/>
            <person name="Salzberg S.L."/>
            <person name="Tang P."/>
            <person name="Chiu C.-H."/>
            <person name="Lee Y.-S."/>
            <person name="Embley T.M."/>
            <person name="Coombs G.H."/>
            <person name="Mottram J.C."/>
            <person name="Tachezy J."/>
            <person name="Fraser-Liggett C.M."/>
            <person name="Johnson P.J."/>
        </authorList>
    </citation>
    <scope>NUCLEOTIDE SEQUENCE [LARGE SCALE GENOMIC DNA]</scope>
    <source>
        <strain evidence="2">G3</strain>
    </source>
</reference>
<feature type="region of interest" description="Disordered" evidence="1">
    <location>
        <begin position="65"/>
        <end position="92"/>
    </location>
</feature>
<dbReference type="KEGG" id="tva:5468165"/>
<sequence>MRRRVRNPITGEYIQSDSTHSVSGPSDRSSSSTTASRTTEHSSTASNTTARSDIVNYVAPPARQAENHSGFELQRSEPFWDMPPPQPKTQYKRAAGRNADGSTFASEENYSVPDYNKLNEHKYKMKQLDSSYNLEVMNRKRQMEQDRYNHEREMAVTRERFEQDKRNWEDKKDLIKGFMDRIQKAADKKAERENKIQPDDPNINTSILSHFGLTTADINNSNGFRPGYLRFRSNLRKGIYLGTFIIYGAAVVQTNKPGLIYVVYRDGRSENICFEKPNFESVANVTNNRNYGYFLVDIFGYPTSTDTDVYVNLMVNLLINLIEKDVRVENAEYNLIIFIFYIN</sequence>
<dbReference type="VEuPathDB" id="TrichDB:TVAG_036350"/>
<dbReference type="InParanoid" id="A2DAV6"/>
<dbReference type="EMBL" id="DS113183">
    <property type="protein sequence ID" value="EAY22609.1"/>
    <property type="molecule type" value="Genomic_DNA"/>
</dbReference>
<keyword evidence="3" id="KW-1185">Reference proteome</keyword>
<dbReference type="SMR" id="A2DAV6"/>
<name>A2DAV6_TRIV3</name>
<reference evidence="2" key="1">
    <citation type="submission" date="2006-10" db="EMBL/GenBank/DDBJ databases">
        <authorList>
            <person name="Amadeo P."/>
            <person name="Zhao Q."/>
            <person name="Wortman J."/>
            <person name="Fraser-Liggett C."/>
            <person name="Carlton J."/>
        </authorList>
    </citation>
    <scope>NUCLEOTIDE SEQUENCE</scope>
    <source>
        <strain evidence="2">G3</strain>
    </source>
</reference>
<accession>A2DAV6</accession>
<feature type="region of interest" description="Disordered" evidence="1">
    <location>
        <begin position="1"/>
        <end position="53"/>
    </location>
</feature>
<evidence type="ECO:0000256" key="1">
    <source>
        <dbReference type="SAM" id="MobiDB-lite"/>
    </source>
</evidence>
<dbReference type="VEuPathDB" id="TrichDB:TVAGG3_0812920"/>
<organism evidence="2 3">
    <name type="scientific">Trichomonas vaginalis (strain ATCC PRA-98 / G3)</name>
    <dbReference type="NCBI Taxonomy" id="412133"/>
    <lineage>
        <taxon>Eukaryota</taxon>
        <taxon>Metamonada</taxon>
        <taxon>Parabasalia</taxon>
        <taxon>Trichomonadida</taxon>
        <taxon>Trichomonadidae</taxon>
        <taxon>Trichomonas</taxon>
    </lineage>
</organism>
<feature type="compositionally biased region" description="Low complexity" evidence="1">
    <location>
        <begin position="21"/>
        <end position="46"/>
    </location>
</feature>
<gene>
    <name evidence="2" type="ORF">TVAG_036350</name>
</gene>
<dbReference type="Proteomes" id="UP000001542">
    <property type="component" value="Unassembled WGS sequence"/>
</dbReference>
<proteinExistence type="predicted"/>